<dbReference type="EMBL" id="JAFNLL010000022">
    <property type="protein sequence ID" value="MBO1268369.1"/>
    <property type="molecule type" value="Genomic_DNA"/>
</dbReference>
<evidence type="ECO:0000313" key="3">
    <source>
        <dbReference type="Proteomes" id="UP000664164"/>
    </source>
</evidence>
<protein>
    <submittedName>
        <fullName evidence="2">VCBS repeat-containing protein</fullName>
    </submittedName>
</protein>
<evidence type="ECO:0000259" key="1">
    <source>
        <dbReference type="Pfam" id="PF26607"/>
    </source>
</evidence>
<feature type="domain" description="PLL-like beta propeller" evidence="1">
    <location>
        <begin position="2"/>
        <end position="92"/>
    </location>
</feature>
<dbReference type="Pfam" id="PF26607">
    <property type="entry name" value="DUF8189"/>
    <property type="match status" value="1"/>
</dbReference>
<dbReference type="RefSeq" id="WP_207616172.1">
    <property type="nucleotide sequence ID" value="NZ_JAFNLL010000022.1"/>
</dbReference>
<evidence type="ECO:0000313" key="2">
    <source>
        <dbReference type="EMBL" id="MBO1268369.1"/>
    </source>
</evidence>
<dbReference type="AlphaFoldDB" id="A0A939HFR1"/>
<reference evidence="2" key="1">
    <citation type="submission" date="2021-03" db="EMBL/GenBank/DDBJ databases">
        <title>A new species, PO-11, isolated from a karst cave deposit.</title>
        <authorList>
            <person name="Zhaoxiaoyong W."/>
        </authorList>
    </citation>
    <scope>NUCLEOTIDE SEQUENCE</scope>
    <source>
        <strain evidence="2">PO-11</strain>
    </source>
</reference>
<name>A0A939HFR1_9MICC</name>
<dbReference type="InterPro" id="IPR058502">
    <property type="entry name" value="PLL-like_beta-prop"/>
</dbReference>
<proteinExistence type="predicted"/>
<comment type="caution">
    <text evidence="2">The sequence shown here is derived from an EMBL/GenBank/DDBJ whole genome shotgun (WGS) entry which is preliminary data.</text>
</comment>
<dbReference type="Proteomes" id="UP000664164">
    <property type="component" value="Unassembled WGS sequence"/>
</dbReference>
<gene>
    <name evidence="2" type="ORF">J1902_10345</name>
</gene>
<organism evidence="2 3">
    <name type="scientific">Arthrobacter cavernae</name>
    <dbReference type="NCBI Taxonomy" id="2817681"/>
    <lineage>
        <taxon>Bacteria</taxon>
        <taxon>Bacillati</taxon>
        <taxon>Actinomycetota</taxon>
        <taxon>Actinomycetes</taxon>
        <taxon>Micrococcales</taxon>
        <taxon>Micrococcaceae</taxon>
        <taxon>Arthrobacter</taxon>
    </lineage>
</organism>
<dbReference type="Gene3D" id="2.120.10.70">
    <property type="entry name" value="Fucose-specific lectin"/>
    <property type="match status" value="1"/>
</dbReference>
<accession>A0A939HFR1</accession>
<dbReference type="SUPFAM" id="SSF89372">
    <property type="entry name" value="Fucose-specific lectin"/>
    <property type="match status" value="1"/>
</dbReference>
<sequence>MWQTAPGGWSDWSSLGGTLTSRISAASNKDGRLEVVVRGTDNALWHKWQTAPGGWSDWYSLGGTLTSRITAASNKDGRLEVFVRGTDNALWH</sequence>
<keyword evidence="3" id="KW-1185">Reference proteome</keyword>